<evidence type="ECO:0000259" key="4">
    <source>
        <dbReference type="Pfam" id="PF02894"/>
    </source>
</evidence>
<name>Q1YVD8_9GAMM</name>
<dbReference type="STRING" id="314287.GB2207_08176"/>
<dbReference type="Gene3D" id="3.30.360.10">
    <property type="entry name" value="Dihydrodipicolinate Reductase, domain 2"/>
    <property type="match status" value="1"/>
</dbReference>
<accession>Q1YVD8</accession>
<evidence type="ECO:0000259" key="3">
    <source>
        <dbReference type="Pfam" id="PF01408"/>
    </source>
</evidence>
<dbReference type="HOGENOM" id="CLU_023194_19_1_6"/>
<comment type="similarity">
    <text evidence="1">Belongs to the Gfo/Idh/MocA family.</text>
</comment>
<keyword evidence="2" id="KW-0560">Oxidoreductase</keyword>
<dbReference type="Pfam" id="PF02894">
    <property type="entry name" value="GFO_IDH_MocA_C"/>
    <property type="match status" value="1"/>
</dbReference>
<organism evidence="5 6">
    <name type="scientific">gamma proteobacterium HTCC2207</name>
    <dbReference type="NCBI Taxonomy" id="314287"/>
    <lineage>
        <taxon>Bacteria</taxon>
        <taxon>Pseudomonadati</taxon>
        <taxon>Pseudomonadota</taxon>
        <taxon>Gammaproteobacteria</taxon>
        <taxon>Cellvibrionales</taxon>
        <taxon>Porticoccaceae</taxon>
        <taxon>SAR92 clade</taxon>
    </lineage>
</organism>
<comment type="caution">
    <text evidence="5">The sequence shown here is derived from an EMBL/GenBank/DDBJ whole genome shotgun (WGS) entry which is preliminary data.</text>
</comment>
<sequence>MIKVAVIGYGYSAQTFHIPLINASDSFELAAISSSQKDLLERHYPQVLVFDTAEKLIASAAVDLVVITAPNDAHYPIAKQCLECGINVVVEKPMVTTSIEAQELTTIARERSLFLSVFQNRRWDGDFLTIKKLLDNNLVGDVRFFESHFDRFRPRVRQRWREQPGQGSGVWFDLGSHLVDQAISLFGLPEALTARCLTLRKGSKTTDYFHVLLHYNDLEVVLHASSFSAAPNLRFRLEGTDGSFVKYGLDPQEQQLTSGVTPNDPCYGAEDADNYGRFYTESSTELIETEQGCYQQYYAEISAALALGAGNPVNPEEAVEVLKILELAEISSVKGIRLAVPKSISNRVN</sequence>
<evidence type="ECO:0000313" key="6">
    <source>
        <dbReference type="Proteomes" id="UP000005555"/>
    </source>
</evidence>
<evidence type="ECO:0000256" key="2">
    <source>
        <dbReference type="ARBA" id="ARBA00023002"/>
    </source>
</evidence>
<dbReference type="GO" id="GO:0000166">
    <property type="term" value="F:nucleotide binding"/>
    <property type="evidence" value="ECO:0007669"/>
    <property type="project" value="InterPro"/>
</dbReference>
<keyword evidence="6" id="KW-1185">Reference proteome</keyword>
<protein>
    <submittedName>
        <fullName evidence="5">Oxidoreductase, Gfo/Idh/MocA family protein</fullName>
    </submittedName>
</protein>
<feature type="domain" description="Gfo/Idh/MocA-like oxidoreductase C-terminal" evidence="4">
    <location>
        <begin position="131"/>
        <end position="329"/>
    </location>
</feature>
<dbReference type="OrthoDB" id="9792935at2"/>
<dbReference type="InterPro" id="IPR036291">
    <property type="entry name" value="NAD(P)-bd_dom_sf"/>
</dbReference>
<dbReference type="PANTHER" id="PTHR43708:SF5">
    <property type="entry name" value="CONSERVED EXPRESSED OXIDOREDUCTASE (EUROFUNG)-RELATED"/>
    <property type="match status" value="1"/>
</dbReference>
<dbReference type="Pfam" id="PF01408">
    <property type="entry name" value="GFO_IDH_MocA"/>
    <property type="match status" value="1"/>
</dbReference>
<feature type="domain" description="Gfo/Idh/MocA-like oxidoreductase N-terminal" evidence="3">
    <location>
        <begin position="2"/>
        <end position="117"/>
    </location>
</feature>
<dbReference type="InterPro" id="IPR004104">
    <property type="entry name" value="Gfo/Idh/MocA-like_OxRdtase_C"/>
</dbReference>
<proteinExistence type="inferred from homology"/>
<dbReference type="Proteomes" id="UP000005555">
    <property type="component" value="Unassembled WGS sequence"/>
</dbReference>
<dbReference type="NCBIfam" id="NF008607">
    <property type="entry name" value="PRK11579.1"/>
    <property type="match status" value="1"/>
</dbReference>
<evidence type="ECO:0000256" key="1">
    <source>
        <dbReference type="ARBA" id="ARBA00010928"/>
    </source>
</evidence>
<dbReference type="eggNOG" id="COG0673">
    <property type="taxonomic scope" value="Bacteria"/>
</dbReference>
<gene>
    <name evidence="5" type="ORF">GB2207_08176</name>
</gene>
<reference evidence="5 6" key="1">
    <citation type="submission" date="2006-03" db="EMBL/GenBank/DDBJ databases">
        <authorList>
            <person name="Giovannoni S.J."/>
            <person name="Cho J.-C."/>
            <person name="Ferriera S."/>
            <person name="Johnson J."/>
            <person name="Kravitz S."/>
            <person name="Halpern A."/>
            <person name="Remington K."/>
            <person name="Beeson K."/>
            <person name="Tran B."/>
            <person name="Rogers Y.-H."/>
            <person name="Friedman R."/>
            <person name="Venter J.C."/>
        </authorList>
    </citation>
    <scope>NUCLEOTIDE SEQUENCE [LARGE SCALE GENOMIC DNA]</scope>
    <source>
        <strain evidence="5 6">HTCC2207</strain>
    </source>
</reference>
<dbReference type="EMBL" id="AAPI01000001">
    <property type="protein sequence ID" value="EAS47770.1"/>
    <property type="molecule type" value="Genomic_DNA"/>
</dbReference>
<dbReference type="Gene3D" id="3.40.50.720">
    <property type="entry name" value="NAD(P)-binding Rossmann-like Domain"/>
    <property type="match status" value="1"/>
</dbReference>
<dbReference type="SUPFAM" id="SSF51735">
    <property type="entry name" value="NAD(P)-binding Rossmann-fold domains"/>
    <property type="match status" value="1"/>
</dbReference>
<dbReference type="AlphaFoldDB" id="Q1YVD8"/>
<dbReference type="PANTHER" id="PTHR43708">
    <property type="entry name" value="CONSERVED EXPRESSED OXIDOREDUCTASE (EUROFUNG)"/>
    <property type="match status" value="1"/>
</dbReference>
<evidence type="ECO:0000313" key="5">
    <source>
        <dbReference type="EMBL" id="EAS47770.1"/>
    </source>
</evidence>
<dbReference type="InterPro" id="IPR051317">
    <property type="entry name" value="Gfo/Idh/MocA_oxidoreduct"/>
</dbReference>
<dbReference type="GO" id="GO:0016491">
    <property type="term" value="F:oxidoreductase activity"/>
    <property type="evidence" value="ECO:0007669"/>
    <property type="project" value="UniProtKB-KW"/>
</dbReference>
<dbReference type="InterPro" id="IPR000683">
    <property type="entry name" value="Gfo/Idh/MocA-like_OxRdtase_N"/>
</dbReference>